<accession>A0ABN1T7S7</accession>
<keyword evidence="2" id="KW-1185">Reference proteome</keyword>
<reference evidence="1 2" key="1">
    <citation type="journal article" date="2019" name="Int. J. Syst. Evol. Microbiol.">
        <title>The Global Catalogue of Microorganisms (GCM) 10K type strain sequencing project: providing services to taxonomists for standard genome sequencing and annotation.</title>
        <authorList>
            <consortium name="The Broad Institute Genomics Platform"/>
            <consortium name="The Broad Institute Genome Sequencing Center for Infectious Disease"/>
            <person name="Wu L."/>
            <person name="Ma J."/>
        </authorList>
    </citation>
    <scope>NUCLEOTIDE SEQUENCE [LARGE SCALE GENOMIC DNA]</scope>
    <source>
        <strain evidence="1 2">JCM 13002</strain>
    </source>
</reference>
<evidence type="ECO:0000313" key="2">
    <source>
        <dbReference type="Proteomes" id="UP001499987"/>
    </source>
</evidence>
<dbReference type="RefSeq" id="WP_344621368.1">
    <property type="nucleotide sequence ID" value="NZ_BAAALD010000001.1"/>
</dbReference>
<gene>
    <name evidence="1" type="ORF">GCM10009663_00380</name>
</gene>
<name>A0ABN1T7S7_9ACTN</name>
<dbReference type="Proteomes" id="UP001499987">
    <property type="component" value="Unassembled WGS sequence"/>
</dbReference>
<comment type="caution">
    <text evidence="1">The sequence shown here is derived from an EMBL/GenBank/DDBJ whole genome shotgun (WGS) entry which is preliminary data.</text>
</comment>
<evidence type="ECO:0000313" key="1">
    <source>
        <dbReference type="EMBL" id="GAA1069183.1"/>
    </source>
</evidence>
<dbReference type="EMBL" id="BAAALD010000001">
    <property type="protein sequence ID" value="GAA1069183.1"/>
    <property type="molecule type" value="Genomic_DNA"/>
</dbReference>
<protein>
    <recommendedName>
        <fullName evidence="3">Zinc ribbon domain-containing protein</fullName>
    </recommendedName>
</protein>
<proteinExistence type="predicted"/>
<organism evidence="1 2">
    <name type="scientific">Kitasatospora arboriphila</name>
    <dbReference type="NCBI Taxonomy" id="258052"/>
    <lineage>
        <taxon>Bacteria</taxon>
        <taxon>Bacillati</taxon>
        <taxon>Actinomycetota</taxon>
        <taxon>Actinomycetes</taxon>
        <taxon>Kitasatosporales</taxon>
        <taxon>Streptomycetaceae</taxon>
        <taxon>Kitasatospora</taxon>
    </lineage>
</organism>
<sequence>MTRPYRYVGPPDIALKARTAPPGVPVRTAADLADWLGGREPDELREPVTFVVDERGVLLLAPRRSEHVACAGGRPVLAAGEIAFVRGPGDGWEVSSVTNQSTGYAPGGRCFPSVAAAVAALGLTPPDRFDPVFVFRRCPACRELNVVREEDFHCAPCGAALPHAWNVDER</sequence>
<evidence type="ECO:0008006" key="3">
    <source>
        <dbReference type="Google" id="ProtNLM"/>
    </source>
</evidence>